<keyword evidence="8" id="KW-1185">Reference proteome</keyword>
<dbReference type="InterPro" id="IPR009030">
    <property type="entry name" value="Growth_fac_rcpt_cys_sf"/>
</dbReference>
<evidence type="ECO:0000256" key="5">
    <source>
        <dbReference type="SAM" id="SignalP"/>
    </source>
</evidence>
<dbReference type="EMBL" id="JAZGQO010000003">
    <property type="protein sequence ID" value="KAK6188207.1"/>
    <property type="molecule type" value="Genomic_DNA"/>
</dbReference>
<organism evidence="7 8">
    <name type="scientific">Patella caerulea</name>
    <name type="common">Rayed Mediterranean limpet</name>
    <dbReference type="NCBI Taxonomy" id="87958"/>
    <lineage>
        <taxon>Eukaryota</taxon>
        <taxon>Metazoa</taxon>
        <taxon>Spiralia</taxon>
        <taxon>Lophotrochozoa</taxon>
        <taxon>Mollusca</taxon>
        <taxon>Gastropoda</taxon>
        <taxon>Patellogastropoda</taxon>
        <taxon>Patelloidea</taxon>
        <taxon>Patellidae</taxon>
        <taxon>Patella</taxon>
    </lineage>
</organism>
<comment type="caution">
    <text evidence="7">The sequence shown here is derived from an EMBL/GenBank/DDBJ whole genome shotgun (WGS) entry which is preliminary data.</text>
</comment>
<sequence>MNNLFLLAICLASCCGAQNRNLVDQRLSKFLTRACQNSCKNGLCKEVVKPAGEPFEVKCYCLPGYKGYYCHKPDCNPPCQQGNCIAQGNRHVCICKKGFSGPACGDVNWNLVLGLTEVPKVATDQMHKVTIRADPRQPACAVNFVCQNAGQCIRKGNTVRCECVKPYIGTFCQVRCAKQCQNNGHCYLDRGEERCICSWGYNGIHCEKRILSRKSRAIAKYIPERLLS</sequence>
<feature type="signal peptide" evidence="5">
    <location>
        <begin position="1"/>
        <end position="16"/>
    </location>
</feature>
<feature type="disulfide bond" evidence="4">
    <location>
        <begin position="197"/>
        <end position="206"/>
    </location>
</feature>
<accession>A0AAN8K4R0</accession>
<evidence type="ECO:0000256" key="2">
    <source>
        <dbReference type="ARBA" id="ARBA00022737"/>
    </source>
</evidence>
<dbReference type="AlphaFoldDB" id="A0AAN8K4R0"/>
<dbReference type="InterPro" id="IPR000742">
    <property type="entry name" value="EGF"/>
</dbReference>
<evidence type="ECO:0000313" key="8">
    <source>
        <dbReference type="Proteomes" id="UP001347796"/>
    </source>
</evidence>
<feature type="domain" description="EGF-like" evidence="6">
    <location>
        <begin position="136"/>
        <end position="173"/>
    </location>
</feature>
<dbReference type="PROSITE" id="PS00022">
    <property type="entry name" value="EGF_1"/>
    <property type="match status" value="3"/>
</dbReference>
<proteinExistence type="predicted"/>
<dbReference type="PROSITE" id="PS01186">
    <property type="entry name" value="EGF_2"/>
    <property type="match status" value="2"/>
</dbReference>
<comment type="caution">
    <text evidence="4">Lacks conserved residue(s) required for the propagation of feature annotation.</text>
</comment>
<dbReference type="PANTHER" id="PTHR11219:SF69">
    <property type="entry name" value="TENEURIN-A"/>
    <property type="match status" value="1"/>
</dbReference>
<dbReference type="SUPFAM" id="SSF57196">
    <property type="entry name" value="EGF/Laminin"/>
    <property type="match status" value="1"/>
</dbReference>
<dbReference type="PANTHER" id="PTHR11219">
    <property type="entry name" value="TENEURIN AND N-ACETYLGLUCOSAMINE-1-PHOSPHODIESTER ALPHA-N-ACETYLGLUCOSAMINIDASE"/>
    <property type="match status" value="1"/>
</dbReference>
<dbReference type="Proteomes" id="UP001347796">
    <property type="component" value="Unassembled WGS sequence"/>
</dbReference>
<feature type="disulfide bond" evidence="4">
    <location>
        <begin position="163"/>
        <end position="172"/>
    </location>
</feature>
<reference evidence="7 8" key="1">
    <citation type="submission" date="2024-01" db="EMBL/GenBank/DDBJ databases">
        <title>The genome of the rayed Mediterranean limpet Patella caerulea (Linnaeus, 1758).</title>
        <authorList>
            <person name="Anh-Thu Weber A."/>
            <person name="Halstead-Nussloch G."/>
        </authorList>
    </citation>
    <scope>NUCLEOTIDE SEQUENCE [LARGE SCALE GENOMIC DNA]</scope>
    <source>
        <strain evidence="7">AATW-2023a</strain>
        <tissue evidence="7">Whole specimen</tissue>
    </source>
</reference>
<evidence type="ECO:0000313" key="7">
    <source>
        <dbReference type="EMBL" id="KAK6188207.1"/>
    </source>
</evidence>
<keyword evidence="2" id="KW-0677">Repeat</keyword>
<dbReference type="Gene3D" id="2.10.25.10">
    <property type="entry name" value="Laminin"/>
    <property type="match status" value="4"/>
</dbReference>
<keyword evidence="1 4" id="KW-0245">EGF-like domain</keyword>
<keyword evidence="3 4" id="KW-1015">Disulfide bond</keyword>
<feature type="domain" description="EGF-like" evidence="6">
    <location>
        <begin position="174"/>
        <end position="207"/>
    </location>
</feature>
<evidence type="ECO:0000259" key="6">
    <source>
        <dbReference type="PROSITE" id="PS50026"/>
    </source>
</evidence>
<dbReference type="SUPFAM" id="SSF57184">
    <property type="entry name" value="Growth factor receptor domain"/>
    <property type="match status" value="1"/>
</dbReference>
<protein>
    <recommendedName>
        <fullName evidence="6">EGF-like domain-containing protein</fullName>
    </recommendedName>
</protein>
<keyword evidence="5" id="KW-0732">Signal</keyword>
<evidence type="ECO:0000256" key="4">
    <source>
        <dbReference type="PROSITE-ProRule" id="PRU00076"/>
    </source>
</evidence>
<evidence type="ECO:0000256" key="1">
    <source>
        <dbReference type="ARBA" id="ARBA00022536"/>
    </source>
</evidence>
<feature type="chain" id="PRO_5042816239" description="EGF-like domain-containing protein" evidence="5">
    <location>
        <begin position="17"/>
        <end position="228"/>
    </location>
</feature>
<feature type="disulfide bond" evidence="4">
    <location>
        <begin position="95"/>
        <end position="104"/>
    </location>
</feature>
<name>A0AAN8K4R0_PATCE</name>
<dbReference type="InterPro" id="IPR051216">
    <property type="entry name" value="Teneurin"/>
</dbReference>
<gene>
    <name evidence="7" type="ORF">SNE40_004437</name>
</gene>
<evidence type="ECO:0000256" key="3">
    <source>
        <dbReference type="ARBA" id="ARBA00023157"/>
    </source>
</evidence>
<feature type="domain" description="EGF-like" evidence="6">
    <location>
        <begin position="71"/>
        <end position="105"/>
    </location>
</feature>
<dbReference type="SMART" id="SM00181">
    <property type="entry name" value="EGF"/>
    <property type="match status" value="4"/>
</dbReference>
<feature type="disulfide bond" evidence="4">
    <location>
        <begin position="176"/>
        <end position="186"/>
    </location>
</feature>
<dbReference type="PROSITE" id="PS50026">
    <property type="entry name" value="EGF_3"/>
    <property type="match status" value="3"/>
</dbReference>